<dbReference type="EMBL" id="CM042034">
    <property type="protein sequence ID" value="KAI3762044.1"/>
    <property type="molecule type" value="Genomic_DNA"/>
</dbReference>
<evidence type="ECO:0000313" key="1">
    <source>
        <dbReference type="EMBL" id="KAI3762044.1"/>
    </source>
</evidence>
<name>A0ACB9ESW0_9ASTR</name>
<proteinExistence type="predicted"/>
<reference evidence="1 2" key="2">
    <citation type="journal article" date="2022" name="Mol. Ecol. Resour.">
        <title>The genomes of chicory, endive, great burdock and yacon provide insights into Asteraceae paleo-polyploidization history and plant inulin production.</title>
        <authorList>
            <person name="Fan W."/>
            <person name="Wang S."/>
            <person name="Wang H."/>
            <person name="Wang A."/>
            <person name="Jiang F."/>
            <person name="Liu H."/>
            <person name="Zhao H."/>
            <person name="Xu D."/>
            <person name="Zhang Y."/>
        </authorList>
    </citation>
    <scope>NUCLEOTIDE SEQUENCE [LARGE SCALE GENOMIC DNA]</scope>
    <source>
        <strain evidence="2">cv. Yunnan</strain>
        <tissue evidence="1">Leaves</tissue>
    </source>
</reference>
<dbReference type="Proteomes" id="UP001056120">
    <property type="component" value="Linkage Group LG17"/>
</dbReference>
<reference evidence="2" key="1">
    <citation type="journal article" date="2022" name="Mol. Ecol. Resour.">
        <title>The genomes of chicory, endive, great burdock and yacon provide insights into Asteraceae palaeo-polyploidization history and plant inulin production.</title>
        <authorList>
            <person name="Fan W."/>
            <person name="Wang S."/>
            <person name="Wang H."/>
            <person name="Wang A."/>
            <person name="Jiang F."/>
            <person name="Liu H."/>
            <person name="Zhao H."/>
            <person name="Xu D."/>
            <person name="Zhang Y."/>
        </authorList>
    </citation>
    <scope>NUCLEOTIDE SEQUENCE [LARGE SCALE GENOMIC DNA]</scope>
    <source>
        <strain evidence="2">cv. Yunnan</strain>
    </source>
</reference>
<gene>
    <name evidence="1" type="ORF">L1987_52467</name>
</gene>
<accession>A0ACB9ESW0</accession>
<keyword evidence="2" id="KW-1185">Reference proteome</keyword>
<organism evidence="1 2">
    <name type="scientific">Smallanthus sonchifolius</name>
    <dbReference type="NCBI Taxonomy" id="185202"/>
    <lineage>
        <taxon>Eukaryota</taxon>
        <taxon>Viridiplantae</taxon>
        <taxon>Streptophyta</taxon>
        <taxon>Embryophyta</taxon>
        <taxon>Tracheophyta</taxon>
        <taxon>Spermatophyta</taxon>
        <taxon>Magnoliopsida</taxon>
        <taxon>eudicotyledons</taxon>
        <taxon>Gunneridae</taxon>
        <taxon>Pentapetalae</taxon>
        <taxon>asterids</taxon>
        <taxon>campanulids</taxon>
        <taxon>Asterales</taxon>
        <taxon>Asteraceae</taxon>
        <taxon>Asteroideae</taxon>
        <taxon>Heliantheae alliance</taxon>
        <taxon>Millerieae</taxon>
        <taxon>Smallanthus</taxon>
    </lineage>
</organism>
<comment type="caution">
    <text evidence="1">The sequence shown here is derived from an EMBL/GenBank/DDBJ whole genome shotgun (WGS) entry which is preliminary data.</text>
</comment>
<evidence type="ECO:0000313" key="2">
    <source>
        <dbReference type="Proteomes" id="UP001056120"/>
    </source>
</evidence>
<protein>
    <submittedName>
        <fullName evidence="1">Uncharacterized protein</fullName>
    </submittedName>
</protein>
<sequence>MVTTASMGVLVRTMFIVLFCVMTAVNVYLFFFGDYVSCFDVHSRWYMLITADFTTYVVVIGAWVAYKESNWIIAAIIMVSMNFLGSNASIGYILVQFYKLSIEESLKDPLHFVLARRPKKCFTAIGIDIYIHVAIFSAWITYKESSWASAFFWTVLLVLFRGVTICAYILRELFYLSPHEPASLIIVKKTNKDLDPPLMAYPN</sequence>